<feature type="chain" id="PRO_5040457568" evidence="1">
    <location>
        <begin position="27"/>
        <end position="120"/>
    </location>
</feature>
<gene>
    <name evidence="2" type="ORF">CPELLU_LOCUS3963</name>
</gene>
<comment type="caution">
    <text evidence="2">The sequence shown here is derived from an EMBL/GenBank/DDBJ whole genome shotgun (WGS) entry which is preliminary data.</text>
</comment>
<sequence>MSLLSLKNVFVLSLLLTLILLDTLSSKLTCSVNAHQLESNPQKRNLNLNVNTNAIRYTYNNKRNFIPKGVKLNDEKRQSPVSVSAHSDAALNSQNILSRQSNPQVPSYAEVDAVSNVDIG</sequence>
<dbReference type="EMBL" id="CAJVQA010002011">
    <property type="protein sequence ID" value="CAG8533644.1"/>
    <property type="molecule type" value="Genomic_DNA"/>
</dbReference>
<reference evidence="2" key="1">
    <citation type="submission" date="2021-06" db="EMBL/GenBank/DDBJ databases">
        <authorList>
            <person name="Kallberg Y."/>
            <person name="Tangrot J."/>
            <person name="Rosling A."/>
        </authorList>
    </citation>
    <scope>NUCLEOTIDE SEQUENCE</scope>
    <source>
        <strain evidence="2">FL966</strain>
    </source>
</reference>
<dbReference type="AlphaFoldDB" id="A0A9N9FH20"/>
<evidence type="ECO:0000313" key="3">
    <source>
        <dbReference type="Proteomes" id="UP000789759"/>
    </source>
</evidence>
<dbReference type="Proteomes" id="UP000789759">
    <property type="component" value="Unassembled WGS sequence"/>
</dbReference>
<protein>
    <submittedName>
        <fullName evidence="2">8507_t:CDS:1</fullName>
    </submittedName>
</protein>
<name>A0A9N9FH20_9GLOM</name>
<evidence type="ECO:0000313" key="2">
    <source>
        <dbReference type="EMBL" id="CAG8533644.1"/>
    </source>
</evidence>
<feature type="signal peptide" evidence="1">
    <location>
        <begin position="1"/>
        <end position="26"/>
    </location>
</feature>
<keyword evidence="1" id="KW-0732">Signal</keyword>
<keyword evidence="3" id="KW-1185">Reference proteome</keyword>
<accession>A0A9N9FH20</accession>
<proteinExistence type="predicted"/>
<evidence type="ECO:0000256" key="1">
    <source>
        <dbReference type="SAM" id="SignalP"/>
    </source>
</evidence>
<organism evidence="2 3">
    <name type="scientific">Cetraspora pellucida</name>
    <dbReference type="NCBI Taxonomy" id="1433469"/>
    <lineage>
        <taxon>Eukaryota</taxon>
        <taxon>Fungi</taxon>
        <taxon>Fungi incertae sedis</taxon>
        <taxon>Mucoromycota</taxon>
        <taxon>Glomeromycotina</taxon>
        <taxon>Glomeromycetes</taxon>
        <taxon>Diversisporales</taxon>
        <taxon>Gigasporaceae</taxon>
        <taxon>Cetraspora</taxon>
    </lineage>
</organism>